<evidence type="ECO:0000256" key="1">
    <source>
        <dbReference type="ARBA" id="ARBA00023015"/>
    </source>
</evidence>
<dbReference type="Pfam" id="PF01022">
    <property type="entry name" value="HTH_5"/>
    <property type="match status" value="1"/>
</dbReference>
<dbReference type="InterPro" id="IPR036390">
    <property type="entry name" value="WH_DNA-bd_sf"/>
</dbReference>
<dbReference type="InterPro" id="IPR051081">
    <property type="entry name" value="HTH_MetalResp_TranReg"/>
</dbReference>
<comment type="caution">
    <text evidence="5">The sequence shown here is derived from an EMBL/GenBank/DDBJ whole genome shotgun (WGS) entry which is preliminary data.</text>
</comment>
<dbReference type="InterPro" id="IPR036388">
    <property type="entry name" value="WH-like_DNA-bd_sf"/>
</dbReference>
<dbReference type="PROSITE" id="PS50987">
    <property type="entry name" value="HTH_ARSR_2"/>
    <property type="match status" value="1"/>
</dbReference>
<dbReference type="RefSeq" id="WP_264849327.1">
    <property type="nucleotide sequence ID" value="NZ_BRXR01000001.1"/>
</dbReference>
<dbReference type="CDD" id="cd00090">
    <property type="entry name" value="HTH_ARSR"/>
    <property type="match status" value="1"/>
</dbReference>
<dbReference type="PRINTS" id="PR00778">
    <property type="entry name" value="HTHARSR"/>
</dbReference>
<gene>
    <name evidence="5" type="ORF">bsdE14_14710</name>
</gene>
<keyword evidence="6" id="KW-1185">Reference proteome</keyword>
<dbReference type="EMBL" id="BRXR01000001">
    <property type="protein sequence ID" value="GLC30061.1"/>
    <property type="molecule type" value="Genomic_DNA"/>
</dbReference>
<sequence length="108" mass="12446">MKTEKDVEDILNVFRECIPLFSVLADEIRQNILMVLAEREEGFNVNMITEKMPLSRPAISHHLKALKQAGIVDSEKKGTENFYYLTLKEPIEKIKVLIGLIEKSCELR</sequence>
<feature type="domain" description="HTH arsR-type" evidence="4">
    <location>
        <begin position="11"/>
        <end position="105"/>
    </location>
</feature>
<keyword evidence="3" id="KW-0804">Transcription</keyword>
<evidence type="ECO:0000256" key="2">
    <source>
        <dbReference type="ARBA" id="ARBA00023125"/>
    </source>
</evidence>
<evidence type="ECO:0000313" key="5">
    <source>
        <dbReference type="EMBL" id="GLC30061.1"/>
    </source>
</evidence>
<dbReference type="Gene3D" id="1.10.10.10">
    <property type="entry name" value="Winged helix-like DNA-binding domain superfamily/Winged helix DNA-binding domain"/>
    <property type="match status" value="1"/>
</dbReference>
<proteinExistence type="predicted"/>
<reference evidence="5 6" key="1">
    <citation type="journal article" date="2024" name="Int. J. Syst. Evol. Microbiol.">
        <title>Clostridium omnivorum sp. nov., isolated from anoxic soil under the treatment of reductive soil disinfestation.</title>
        <authorList>
            <person name="Ueki A."/>
            <person name="Tonouchi A."/>
            <person name="Kaku N."/>
            <person name="Honma S."/>
            <person name="Ueki K."/>
        </authorList>
    </citation>
    <scope>NUCLEOTIDE SEQUENCE [LARGE SCALE GENOMIC DNA]</scope>
    <source>
        <strain evidence="5 6">E14</strain>
    </source>
</reference>
<dbReference type="PANTHER" id="PTHR33154:SF33">
    <property type="entry name" value="TRANSCRIPTIONAL REPRESSOR SDPR"/>
    <property type="match status" value="1"/>
</dbReference>
<dbReference type="NCBIfam" id="NF033788">
    <property type="entry name" value="HTH_metalloreg"/>
    <property type="match status" value="1"/>
</dbReference>
<protein>
    <submittedName>
        <fullName evidence="5">Transcriptional regulator</fullName>
    </submittedName>
</protein>
<name>A0ABQ5N4J4_9CLOT</name>
<evidence type="ECO:0000259" key="4">
    <source>
        <dbReference type="PROSITE" id="PS50987"/>
    </source>
</evidence>
<dbReference type="InterPro" id="IPR001845">
    <property type="entry name" value="HTH_ArsR_DNA-bd_dom"/>
</dbReference>
<evidence type="ECO:0000313" key="6">
    <source>
        <dbReference type="Proteomes" id="UP001208567"/>
    </source>
</evidence>
<organism evidence="5 6">
    <name type="scientific">Clostridium omnivorum</name>
    <dbReference type="NCBI Taxonomy" id="1604902"/>
    <lineage>
        <taxon>Bacteria</taxon>
        <taxon>Bacillati</taxon>
        <taxon>Bacillota</taxon>
        <taxon>Clostridia</taxon>
        <taxon>Eubacteriales</taxon>
        <taxon>Clostridiaceae</taxon>
        <taxon>Clostridium</taxon>
    </lineage>
</organism>
<dbReference type="InterPro" id="IPR011991">
    <property type="entry name" value="ArsR-like_HTH"/>
</dbReference>
<keyword evidence="2" id="KW-0238">DNA-binding</keyword>
<accession>A0ABQ5N4J4</accession>
<dbReference type="SUPFAM" id="SSF46785">
    <property type="entry name" value="Winged helix' DNA-binding domain"/>
    <property type="match status" value="1"/>
</dbReference>
<dbReference type="Proteomes" id="UP001208567">
    <property type="component" value="Unassembled WGS sequence"/>
</dbReference>
<keyword evidence="1" id="KW-0805">Transcription regulation</keyword>
<dbReference type="SMART" id="SM00418">
    <property type="entry name" value="HTH_ARSR"/>
    <property type="match status" value="1"/>
</dbReference>
<evidence type="ECO:0000256" key="3">
    <source>
        <dbReference type="ARBA" id="ARBA00023163"/>
    </source>
</evidence>
<dbReference type="PANTHER" id="PTHR33154">
    <property type="entry name" value="TRANSCRIPTIONAL REGULATOR, ARSR FAMILY"/>
    <property type="match status" value="1"/>
</dbReference>